<feature type="domain" description="DUF4399" evidence="1">
    <location>
        <begin position="68"/>
        <end position="157"/>
    </location>
</feature>
<organism evidence="2 3">
    <name type="scientific">Nitrosomonas mobilis</name>
    <dbReference type="NCBI Taxonomy" id="51642"/>
    <lineage>
        <taxon>Bacteria</taxon>
        <taxon>Pseudomonadati</taxon>
        <taxon>Pseudomonadota</taxon>
        <taxon>Betaproteobacteria</taxon>
        <taxon>Nitrosomonadales</taxon>
        <taxon>Nitrosomonadaceae</taxon>
        <taxon>Nitrosomonas</taxon>
    </lineage>
</organism>
<gene>
    <name evidence="2" type="ORF">NSMM_370115</name>
</gene>
<dbReference type="RefSeq" id="WP_090285509.1">
    <property type="nucleotide sequence ID" value="NZ_FMWO01000044.1"/>
</dbReference>
<dbReference type="EMBL" id="FMWO01000044">
    <property type="protein sequence ID" value="SCZ85336.1"/>
    <property type="molecule type" value="Genomic_DNA"/>
</dbReference>
<sequence length="157" mass="17020">MSSHAARLSIRHLFIYASTSVLLIASADALPYGSSGYSMDPNYAAEPKQAVHFIEPKNNATVDQEFTVKMGITGMAIKPAGDMTPNTGHHHLLIDEDPIRTGEVIPNSPAHLHFGKGQTETTLTLTPGKHILTLQFADGAHQSYGYAMRQSITVHVK</sequence>
<protein>
    <submittedName>
        <fullName evidence="2">ATPases of the AAA+ class (Modular protein)</fullName>
    </submittedName>
</protein>
<dbReference type="InterPro" id="IPR025512">
    <property type="entry name" value="DUF4399"/>
</dbReference>
<evidence type="ECO:0000313" key="2">
    <source>
        <dbReference type="EMBL" id="SCZ85336.1"/>
    </source>
</evidence>
<keyword evidence="3" id="KW-1185">Reference proteome</keyword>
<proteinExistence type="predicted"/>
<evidence type="ECO:0000313" key="3">
    <source>
        <dbReference type="Proteomes" id="UP000198729"/>
    </source>
</evidence>
<name>A0A1G5SDQ2_9PROT</name>
<dbReference type="AlphaFoldDB" id="A0A1G5SDQ2"/>
<accession>A0A1G5SDQ2</accession>
<dbReference type="Proteomes" id="UP000198729">
    <property type="component" value="Unassembled WGS sequence"/>
</dbReference>
<reference evidence="2 3" key="1">
    <citation type="submission" date="2016-10" db="EMBL/GenBank/DDBJ databases">
        <authorList>
            <person name="de Groot N.N."/>
        </authorList>
    </citation>
    <scope>NUCLEOTIDE SEQUENCE [LARGE SCALE GENOMIC DNA]</scope>
    <source>
        <strain evidence="2">1</strain>
    </source>
</reference>
<dbReference type="Pfam" id="PF14347">
    <property type="entry name" value="DUF4399"/>
    <property type="match status" value="1"/>
</dbReference>
<evidence type="ECO:0000259" key="1">
    <source>
        <dbReference type="Pfam" id="PF14347"/>
    </source>
</evidence>
<dbReference type="OrthoDB" id="531568at2"/>